<feature type="signal peptide" evidence="1">
    <location>
        <begin position="1"/>
        <end position="23"/>
    </location>
</feature>
<organism evidence="2 3">
    <name type="scientific">Chelativorans salis</name>
    <dbReference type="NCBI Taxonomy" id="2978478"/>
    <lineage>
        <taxon>Bacteria</taxon>
        <taxon>Pseudomonadati</taxon>
        <taxon>Pseudomonadota</taxon>
        <taxon>Alphaproteobacteria</taxon>
        <taxon>Hyphomicrobiales</taxon>
        <taxon>Phyllobacteriaceae</taxon>
        <taxon>Chelativorans</taxon>
    </lineage>
</organism>
<dbReference type="Proteomes" id="UP001320831">
    <property type="component" value="Unassembled WGS sequence"/>
</dbReference>
<sequence>MRSSSKPLAAAALFLASVFAAPAAAVDAPYDRQLMRLSEVLGSIHYLRRLCGEEDGGWRAQMEALLRAEAPSEERRAKLVASFNHGYRSFAAIYSTCTESAVQAIERYMSEGEALTSEIVLRYGN</sequence>
<evidence type="ECO:0000313" key="3">
    <source>
        <dbReference type="Proteomes" id="UP001320831"/>
    </source>
</evidence>
<gene>
    <name evidence="2" type="ORF">N5A92_13115</name>
</gene>
<accession>A0ABT2LQR4</accession>
<dbReference type="Pfam" id="PF09539">
    <property type="entry name" value="DUF2385"/>
    <property type="match status" value="1"/>
</dbReference>
<dbReference type="InterPro" id="IPR012645">
    <property type="entry name" value="CHP02301"/>
</dbReference>
<keyword evidence="3" id="KW-1185">Reference proteome</keyword>
<feature type="chain" id="PRO_5045406227" evidence="1">
    <location>
        <begin position="24"/>
        <end position="125"/>
    </location>
</feature>
<keyword evidence="1" id="KW-0732">Signal</keyword>
<name>A0ABT2LQR4_9HYPH</name>
<dbReference type="EMBL" id="JAOCZP010000003">
    <property type="protein sequence ID" value="MCT7375973.1"/>
    <property type="molecule type" value="Genomic_DNA"/>
</dbReference>
<comment type="caution">
    <text evidence="2">The sequence shown here is derived from an EMBL/GenBank/DDBJ whole genome shotgun (WGS) entry which is preliminary data.</text>
</comment>
<protein>
    <submittedName>
        <fullName evidence="2">TIGR02301 family protein</fullName>
    </submittedName>
</protein>
<evidence type="ECO:0000256" key="1">
    <source>
        <dbReference type="SAM" id="SignalP"/>
    </source>
</evidence>
<dbReference type="NCBIfam" id="TIGR02301">
    <property type="entry name" value="TIGR02301 family protein"/>
    <property type="match status" value="1"/>
</dbReference>
<reference evidence="2 3" key="1">
    <citation type="submission" date="2022-09" db="EMBL/GenBank/DDBJ databases">
        <title>Chelativorans salina sp. nov., a novel slightly halophilic bacterium isolated from a saline lake sediment enrichment.</title>
        <authorList>
            <person name="Gao L."/>
            <person name="Fang B.-Z."/>
            <person name="Li W.-J."/>
        </authorList>
    </citation>
    <scope>NUCLEOTIDE SEQUENCE [LARGE SCALE GENOMIC DNA]</scope>
    <source>
        <strain evidence="2 3">EGI FJ00035</strain>
    </source>
</reference>
<proteinExistence type="predicted"/>
<evidence type="ECO:0000313" key="2">
    <source>
        <dbReference type="EMBL" id="MCT7375973.1"/>
    </source>
</evidence>
<dbReference type="RefSeq" id="WP_260903345.1">
    <property type="nucleotide sequence ID" value="NZ_JAOCZP010000003.1"/>
</dbReference>